<dbReference type="AlphaFoldDB" id="A0A1M7I857"/>
<dbReference type="CDD" id="cd16325">
    <property type="entry name" value="LolA"/>
    <property type="match status" value="1"/>
</dbReference>
<evidence type="ECO:0008006" key="4">
    <source>
        <dbReference type="Google" id="ProtNLM"/>
    </source>
</evidence>
<keyword evidence="3" id="KW-1185">Reference proteome</keyword>
<sequence>MNSLLITSLCVTQRLTRLIRLAGLLLVLAASTSAQAADSVTDNVANNLADNVANSLASCANFEQRRWMADLDTQLTSTGYFLRQGDGLIWQTTSPVADRVQLTPGDPDLPMSLEVMLPVLTGLLAGDWQALRQHFAIDQSGEPDAWQARMTPLDDAVATRLESIRVSGGEQIERLELAFVNDDRVDIQLTPADCAALDASSAQ</sequence>
<reference evidence="2 3" key="1">
    <citation type="submission" date="2016-11" db="EMBL/GenBank/DDBJ databases">
        <authorList>
            <person name="Jaros S."/>
            <person name="Januszkiewicz K."/>
            <person name="Wedrychowicz H."/>
        </authorList>
    </citation>
    <scope>NUCLEOTIDE SEQUENCE [LARGE SCALE GENOMIC DNA]</scope>
    <source>
        <strain evidence="2 3">ACAM 12</strain>
    </source>
</reference>
<feature type="signal peptide" evidence="1">
    <location>
        <begin position="1"/>
        <end position="36"/>
    </location>
</feature>
<dbReference type="STRING" id="29571.SAMN05878437_2600"/>
<dbReference type="RefSeq" id="WP_231897191.1">
    <property type="nucleotide sequence ID" value="NZ_LT670847.1"/>
</dbReference>
<dbReference type="InterPro" id="IPR004564">
    <property type="entry name" value="OM_lipoprot_carrier_LolA-like"/>
</dbReference>
<evidence type="ECO:0000256" key="1">
    <source>
        <dbReference type="SAM" id="SignalP"/>
    </source>
</evidence>
<keyword evidence="1" id="KW-0732">Signal</keyword>
<accession>A0A1M7I857</accession>
<name>A0A1M7I857_9GAMM</name>
<evidence type="ECO:0000313" key="3">
    <source>
        <dbReference type="Proteomes" id="UP000190911"/>
    </source>
</evidence>
<gene>
    <name evidence="2" type="ORF">SAMN05878437_2600</name>
</gene>
<feature type="chain" id="PRO_5009926833" description="Outer membrane lipoprotein carrier protein LolA" evidence="1">
    <location>
        <begin position="37"/>
        <end position="203"/>
    </location>
</feature>
<evidence type="ECO:0000313" key="2">
    <source>
        <dbReference type="EMBL" id="SHM36617.1"/>
    </source>
</evidence>
<protein>
    <recommendedName>
        <fullName evidence="4">Outer membrane lipoprotein carrier protein LolA</fullName>
    </recommendedName>
</protein>
<dbReference type="InParanoid" id="A0A1M7I857"/>
<dbReference type="Pfam" id="PF19574">
    <property type="entry name" value="LolA_3"/>
    <property type="match status" value="1"/>
</dbReference>
<proteinExistence type="predicted"/>
<organism evidence="2 3">
    <name type="scientific">Vreelandella subglaciescola</name>
    <dbReference type="NCBI Taxonomy" id="29571"/>
    <lineage>
        <taxon>Bacteria</taxon>
        <taxon>Pseudomonadati</taxon>
        <taxon>Pseudomonadota</taxon>
        <taxon>Gammaproteobacteria</taxon>
        <taxon>Oceanospirillales</taxon>
        <taxon>Halomonadaceae</taxon>
        <taxon>Vreelandella</taxon>
    </lineage>
</organism>
<dbReference type="Proteomes" id="UP000190911">
    <property type="component" value="Chromosome I"/>
</dbReference>
<dbReference type="EMBL" id="LT670847">
    <property type="protein sequence ID" value="SHM36617.1"/>
    <property type="molecule type" value="Genomic_DNA"/>
</dbReference>
<dbReference type="Gene3D" id="2.50.20.10">
    <property type="entry name" value="Lipoprotein localisation LolA/LolB/LppX"/>
    <property type="match status" value="1"/>
</dbReference>